<comment type="caution">
    <text evidence="1">The sequence shown here is derived from an EMBL/GenBank/DDBJ whole genome shotgun (WGS) entry which is preliminary data.</text>
</comment>
<gene>
    <name evidence="1" type="ORF">PAPOLLO_LOCUS26886</name>
</gene>
<dbReference type="EMBL" id="CAJQZP010001607">
    <property type="protein sequence ID" value="CAG5056676.1"/>
    <property type="molecule type" value="Genomic_DNA"/>
</dbReference>
<name>A0A8S3Y779_PARAO</name>
<evidence type="ECO:0000313" key="1">
    <source>
        <dbReference type="EMBL" id="CAG5056676.1"/>
    </source>
</evidence>
<sequence>MEYVSGVRVARFNKARLGSVGQVVNPAEAAPRPGCFQHACPARRGRFTSPLILPLLSYANSDFPNTVLCRGLPAIAAINNAPHRLQIRLD</sequence>
<proteinExistence type="predicted"/>
<evidence type="ECO:0000313" key="2">
    <source>
        <dbReference type="Proteomes" id="UP000691718"/>
    </source>
</evidence>
<dbReference type="AlphaFoldDB" id="A0A8S3Y779"/>
<protein>
    <submittedName>
        <fullName evidence="1">(apollo) hypothetical protein</fullName>
    </submittedName>
</protein>
<keyword evidence="2" id="KW-1185">Reference proteome</keyword>
<organism evidence="1 2">
    <name type="scientific">Parnassius apollo</name>
    <name type="common">Apollo butterfly</name>
    <name type="synonym">Papilio apollo</name>
    <dbReference type="NCBI Taxonomy" id="110799"/>
    <lineage>
        <taxon>Eukaryota</taxon>
        <taxon>Metazoa</taxon>
        <taxon>Ecdysozoa</taxon>
        <taxon>Arthropoda</taxon>
        <taxon>Hexapoda</taxon>
        <taxon>Insecta</taxon>
        <taxon>Pterygota</taxon>
        <taxon>Neoptera</taxon>
        <taxon>Endopterygota</taxon>
        <taxon>Lepidoptera</taxon>
        <taxon>Glossata</taxon>
        <taxon>Ditrysia</taxon>
        <taxon>Papilionoidea</taxon>
        <taxon>Papilionidae</taxon>
        <taxon>Parnassiinae</taxon>
        <taxon>Parnassini</taxon>
        <taxon>Parnassius</taxon>
        <taxon>Parnassius</taxon>
    </lineage>
</organism>
<accession>A0A8S3Y779</accession>
<reference evidence="1" key="1">
    <citation type="submission" date="2021-04" db="EMBL/GenBank/DDBJ databases">
        <authorList>
            <person name="Tunstrom K."/>
        </authorList>
    </citation>
    <scope>NUCLEOTIDE SEQUENCE</scope>
</reference>
<dbReference type="Proteomes" id="UP000691718">
    <property type="component" value="Unassembled WGS sequence"/>
</dbReference>